<dbReference type="STRING" id="41688.A0A2N3N081"/>
<dbReference type="OrthoDB" id="426386at2759"/>
<dbReference type="PANTHER" id="PTHR21377">
    <property type="entry name" value="PROTEIN FAM210B, MITOCHONDRIAL"/>
    <property type="match status" value="1"/>
</dbReference>
<keyword evidence="2" id="KW-1133">Transmembrane helix</keyword>
<dbReference type="GO" id="GO:0005739">
    <property type="term" value="C:mitochondrion"/>
    <property type="evidence" value="ECO:0007669"/>
    <property type="project" value="TreeGrafter"/>
</dbReference>
<feature type="transmembrane region" description="Helical" evidence="2">
    <location>
        <begin position="109"/>
        <end position="132"/>
    </location>
</feature>
<dbReference type="Proteomes" id="UP000233524">
    <property type="component" value="Unassembled WGS sequence"/>
</dbReference>
<dbReference type="InParanoid" id="A0A2N3N081"/>
<name>A0A2N3N081_9PEZI</name>
<gene>
    <name evidence="4" type="ORF">jhhlp_007654</name>
</gene>
<proteinExistence type="predicted"/>
<dbReference type="AlphaFoldDB" id="A0A2N3N081"/>
<comment type="caution">
    <text evidence="4">The sequence shown here is derived from an EMBL/GenBank/DDBJ whole genome shotgun (WGS) entry which is preliminary data.</text>
</comment>
<dbReference type="PANTHER" id="PTHR21377:SF0">
    <property type="entry name" value="PROTEIN FAM210B, MITOCHONDRIAL"/>
    <property type="match status" value="1"/>
</dbReference>
<evidence type="ECO:0000313" key="4">
    <source>
        <dbReference type="EMBL" id="PKS05825.1"/>
    </source>
</evidence>
<evidence type="ECO:0000256" key="2">
    <source>
        <dbReference type="SAM" id="Phobius"/>
    </source>
</evidence>
<dbReference type="InterPro" id="IPR009688">
    <property type="entry name" value="FAM210A/B-like_dom"/>
</dbReference>
<feature type="region of interest" description="Disordered" evidence="1">
    <location>
        <begin position="37"/>
        <end position="57"/>
    </location>
</feature>
<sequence length="252" mass="28005">MSQRLNPLRLFQVARTAGSQQGSPAFRMTFATAQRSSTSQISQKAGTGFRAASRQSSGLASIPRLRMFGQRPRRPFSTSRRFRSSQEGSKPDAEPQTIGARLKKLTREYGWVTVAVYLGLSVLDFPFCFLLVKVAGPDKIGEIEHHVIEYVSQVVPEPVKNVYHDTRDWAKNAWARLRGQAENGVGQADWGVKSAQDAHRVKASLATQLALAYAIHKSFIFLRVPLTAAVTPKVVKILRGWGWQIGKKKTKS</sequence>
<evidence type="ECO:0000313" key="5">
    <source>
        <dbReference type="Proteomes" id="UP000233524"/>
    </source>
</evidence>
<evidence type="ECO:0000256" key="1">
    <source>
        <dbReference type="SAM" id="MobiDB-lite"/>
    </source>
</evidence>
<accession>A0A2N3N081</accession>
<organism evidence="4 5">
    <name type="scientific">Lomentospora prolificans</name>
    <dbReference type="NCBI Taxonomy" id="41688"/>
    <lineage>
        <taxon>Eukaryota</taxon>
        <taxon>Fungi</taxon>
        <taxon>Dikarya</taxon>
        <taxon>Ascomycota</taxon>
        <taxon>Pezizomycotina</taxon>
        <taxon>Sordariomycetes</taxon>
        <taxon>Hypocreomycetidae</taxon>
        <taxon>Microascales</taxon>
        <taxon>Microascaceae</taxon>
        <taxon>Lomentospora</taxon>
    </lineage>
</organism>
<keyword evidence="5" id="KW-1185">Reference proteome</keyword>
<dbReference type="FunCoup" id="A0A2N3N081">
    <property type="interactions" value="13"/>
</dbReference>
<dbReference type="VEuPathDB" id="FungiDB:jhhlp_007654"/>
<dbReference type="Pfam" id="PF06916">
    <property type="entry name" value="FAM210A-B_dom"/>
    <property type="match status" value="1"/>
</dbReference>
<dbReference type="InterPro" id="IPR045866">
    <property type="entry name" value="FAM210A/B-like"/>
</dbReference>
<protein>
    <recommendedName>
        <fullName evidence="3">DUF1279 domain-containing protein</fullName>
    </recommendedName>
</protein>
<keyword evidence="2" id="KW-0812">Transmembrane</keyword>
<feature type="domain" description="DUF1279" evidence="3">
    <location>
        <begin position="101"/>
        <end position="232"/>
    </location>
</feature>
<evidence type="ECO:0000259" key="3">
    <source>
        <dbReference type="Pfam" id="PF06916"/>
    </source>
</evidence>
<dbReference type="EMBL" id="NLAX01001139">
    <property type="protein sequence ID" value="PKS05825.1"/>
    <property type="molecule type" value="Genomic_DNA"/>
</dbReference>
<feature type="region of interest" description="Disordered" evidence="1">
    <location>
        <begin position="73"/>
        <end position="96"/>
    </location>
</feature>
<keyword evidence="2" id="KW-0472">Membrane</keyword>
<reference evidence="4 5" key="1">
    <citation type="journal article" date="2017" name="G3 (Bethesda)">
        <title>First Draft Genome Sequence of the Pathogenic Fungus Lomentospora prolificans (Formerly Scedosporium prolificans).</title>
        <authorList>
            <person name="Luo R."/>
            <person name="Zimin A."/>
            <person name="Workman R."/>
            <person name="Fan Y."/>
            <person name="Pertea G."/>
            <person name="Grossman N."/>
            <person name="Wear M.P."/>
            <person name="Jia B."/>
            <person name="Miller H."/>
            <person name="Casadevall A."/>
            <person name="Timp W."/>
            <person name="Zhang S.X."/>
            <person name="Salzberg S.L."/>
        </authorList>
    </citation>
    <scope>NUCLEOTIDE SEQUENCE [LARGE SCALE GENOMIC DNA]</scope>
    <source>
        <strain evidence="4 5">JHH-5317</strain>
    </source>
</reference>